<sequence length="153" mass="17425">MHKIAQVGISLEVSKSVSNEGLRDLIREIQRRIIESKRKLLDKLEESHSTVVQLEEENRYLRDKIESKDKKNNLIVSGLQVDPERNLDDSIGEGLNEKLDLKLSTGDLNNVYIVGKKPNGPIKLELTSYLRKTSIIRTAHKLRGTQVNINNDL</sequence>
<keyword evidence="1" id="KW-0175">Coiled coil</keyword>
<dbReference type="Proteomes" id="UP001516400">
    <property type="component" value="Unassembled WGS sequence"/>
</dbReference>
<feature type="coiled-coil region" evidence="1">
    <location>
        <begin position="19"/>
        <end position="71"/>
    </location>
</feature>
<keyword evidence="3" id="KW-1185">Reference proteome</keyword>
<protein>
    <submittedName>
        <fullName evidence="2">Uncharacterized protein</fullName>
    </submittedName>
</protein>
<dbReference type="AlphaFoldDB" id="A0ABD2PBR9"/>
<dbReference type="EMBL" id="JABFTP020000185">
    <property type="protein sequence ID" value="KAL3288173.1"/>
    <property type="molecule type" value="Genomic_DNA"/>
</dbReference>
<accession>A0ABD2PBR9</accession>
<evidence type="ECO:0000256" key="1">
    <source>
        <dbReference type="SAM" id="Coils"/>
    </source>
</evidence>
<evidence type="ECO:0000313" key="3">
    <source>
        <dbReference type="Proteomes" id="UP001516400"/>
    </source>
</evidence>
<organism evidence="2 3">
    <name type="scientific">Cryptolaemus montrouzieri</name>
    <dbReference type="NCBI Taxonomy" id="559131"/>
    <lineage>
        <taxon>Eukaryota</taxon>
        <taxon>Metazoa</taxon>
        <taxon>Ecdysozoa</taxon>
        <taxon>Arthropoda</taxon>
        <taxon>Hexapoda</taxon>
        <taxon>Insecta</taxon>
        <taxon>Pterygota</taxon>
        <taxon>Neoptera</taxon>
        <taxon>Endopterygota</taxon>
        <taxon>Coleoptera</taxon>
        <taxon>Polyphaga</taxon>
        <taxon>Cucujiformia</taxon>
        <taxon>Coccinelloidea</taxon>
        <taxon>Coccinellidae</taxon>
        <taxon>Scymninae</taxon>
        <taxon>Scymnini</taxon>
        <taxon>Cryptolaemus</taxon>
    </lineage>
</organism>
<reference evidence="2 3" key="1">
    <citation type="journal article" date="2021" name="BMC Biol.">
        <title>Horizontally acquired antibacterial genes associated with adaptive radiation of ladybird beetles.</title>
        <authorList>
            <person name="Li H.S."/>
            <person name="Tang X.F."/>
            <person name="Huang Y.H."/>
            <person name="Xu Z.Y."/>
            <person name="Chen M.L."/>
            <person name="Du X.Y."/>
            <person name="Qiu B.Y."/>
            <person name="Chen P.T."/>
            <person name="Zhang W."/>
            <person name="Slipinski A."/>
            <person name="Escalona H.E."/>
            <person name="Waterhouse R.M."/>
            <person name="Zwick A."/>
            <person name="Pang H."/>
        </authorList>
    </citation>
    <scope>NUCLEOTIDE SEQUENCE [LARGE SCALE GENOMIC DNA]</scope>
    <source>
        <strain evidence="2">SYSU2018</strain>
    </source>
</reference>
<proteinExistence type="predicted"/>
<comment type="caution">
    <text evidence="2">The sequence shown here is derived from an EMBL/GenBank/DDBJ whole genome shotgun (WGS) entry which is preliminary data.</text>
</comment>
<gene>
    <name evidence="2" type="ORF">HHI36_002624</name>
</gene>
<evidence type="ECO:0000313" key="2">
    <source>
        <dbReference type="EMBL" id="KAL3288173.1"/>
    </source>
</evidence>
<name>A0ABD2PBR9_9CUCU</name>